<dbReference type="PANTHER" id="PTHR43798">
    <property type="entry name" value="MONOACYLGLYCEROL LIPASE"/>
    <property type="match status" value="1"/>
</dbReference>
<gene>
    <name evidence="2" type="ORF">NDK43_26545</name>
</gene>
<dbReference type="Pfam" id="PF00561">
    <property type="entry name" value="Abhydrolase_1"/>
    <property type="match status" value="1"/>
</dbReference>
<proteinExistence type="predicted"/>
<keyword evidence="2" id="KW-0378">Hydrolase</keyword>
<evidence type="ECO:0000313" key="3">
    <source>
        <dbReference type="Proteomes" id="UP001523262"/>
    </source>
</evidence>
<dbReference type="InterPro" id="IPR029058">
    <property type="entry name" value="AB_hydrolase_fold"/>
</dbReference>
<dbReference type="Proteomes" id="UP001523262">
    <property type="component" value="Unassembled WGS sequence"/>
</dbReference>
<dbReference type="PANTHER" id="PTHR43798:SF33">
    <property type="entry name" value="HYDROLASE, PUTATIVE (AFU_ORTHOLOGUE AFUA_2G14860)-RELATED"/>
    <property type="match status" value="1"/>
</dbReference>
<protein>
    <submittedName>
        <fullName evidence="2">Alpha/beta hydrolase</fullName>
    </submittedName>
</protein>
<keyword evidence="3" id="KW-1185">Reference proteome</keyword>
<organism evidence="2 3">
    <name type="scientific">Neobacillus pocheonensis</name>
    <dbReference type="NCBI Taxonomy" id="363869"/>
    <lineage>
        <taxon>Bacteria</taxon>
        <taxon>Bacillati</taxon>
        <taxon>Bacillota</taxon>
        <taxon>Bacilli</taxon>
        <taxon>Bacillales</taxon>
        <taxon>Bacillaceae</taxon>
        <taxon>Neobacillus</taxon>
    </lineage>
</organism>
<sequence length="286" mass="32250">MSNMQKTINHIDSFIQSTVISRDGTVIGYLSIGKGPSLIVIHGALSSSNDLTKFAQELSDSFTVHIIDRRGRGISGPQGIEYSIIKESEDIQVVQEATGATHVFGHSYGGLVALETARMFQSFTKIALYEPGVSINSLPTDWDWVSQYEEAMDRKDFRGAFTRFVRGAGHSPLTRMPNWYAKFILRMVIRGNSWLKIKELLPTNLNEHKEVQRLESTYNNYQIINANVLLISGEKSPETVHQMIEVLNQTIPETQTLILPKLHHLAPCNEHSPIEVAKHVKRYFLS</sequence>
<dbReference type="InterPro" id="IPR000073">
    <property type="entry name" value="AB_hydrolase_1"/>
</dbReference>
<name>A0ABT0WG42_9BACI</name>
<feature type="domain" description="AB hydrolase-1" evidence="1">
    <location>
        <begin position="36"/>
        <end position="265"/>
    </location>
</feature>
<dbReference type="GO" id="GO:0016787">
    <property type="term" value="F:hydrolase activity"/>
    <property type="evidence" value="ECO:0007669"/>
    <property type="project" value="UniProtKB-KW"/>
</dbReference>
<reference evidence="2 3" key="1">
    <citation type="submission" date="2022-06" db="EMBL/GenBank/DDBJ databases">
        <authorList>
            <person name="Jeon C.O."/>
        </authorList>
    </citation>
    <scope>NUCLEOTIDE SEQUENCE [LARGE SCALE GENOMIC DNA]</scope>
    <source>
        <strain evidence="2 3">KCTC 13943</strain>
    </source>
</reference>
<dbReference type="EMBL" id="JAMQCR010000002">
    <property type="protein sequence ID" value="MCM2535266.1"/>
    <property type="molecule type" value="Genomic_DNA"/>
</dbReference>
<evidence type="ECO:0000313" key="2">
    <source>
        <dbReference type="EMBL" id="MCM2535266.1"/>
    </source>
</evidence>
<evidence type="ECO:0000259" key="1">
    <source>
        <dbReference type="Pfam" id="PF00561"/>
    </source>
</evidence>
<dbReference type="InterPro" id="IPR050266">
    <property type="entry name" value="AB_hydrolase_sf"/>
</dbReference>
<comment type="caution">
    <text evidence="2">The sequence shown here is derived from an EMBL/GenBank/DDBJ whole genome shotgun (WGS) entry which is preliminary data.</text>
</comment>
<dbReference type="Gene3D" id="3.40.50.1820">
    <property type="entry name" value="alpha/beta hydrolase"/>
    <property type="match status" value="1"/>
</dbReference>
<dbReference type="SUPFAM" id="SSF53474">
    <property type="entry name" value="alpha/beta-Hydrolases"/>
    <property type="match status" value="1"/>
</dbReference>
<accession>A0ABT0WG42</accession>